<proteinExistence type="predicted"/>
<sequence length="155" mass="17257">MRIALRCCSPTRAPGLLERSSGHLSSEKTRSWCIVREPREGPVPPRSNAPRGIWEFFNPLHRSPAGVEQRAVLSAAEDTCTPLSSYSSPPSPRYMDSRALRSDQAYTRDLRHMMTEAAEVVEEDDDDQGRGDGNVDEEGTDWDGKRTTGSVPRRA</sequence>
<gene>
    <name evidence="2" type="ORF">MCHLO_01213</name>
</gene>
<evidence type="ECO:0000256" key="1">
    <source>
        <dbReference type="SAM" id="MobiDB-lite"/>
    </source>
</evidence>
<dbReference type="Proteomes" id="UP000815677">
    <property type="component" value="Unassembled WGS sequence"/>
</dbReference>
<evidence type="ECO:0000313" key="2">
    <source>
        <dbReference type="EMBL" id="GAT43537.1"/>
    </source>
</evidence>
<evidence type="ECO:0000313" key="3">
    <source>
        <dbReference type="Proteomes" id="UP000815677"/>
    </source>
</evidence>
<dbReference type="EMBL" id="DF839150">
    <property type="protein sequence ID" value="GAT43537.1"/>
    <property type="molecule type" value="Genomic_DNA"/>
</dbReference>
<name>A0ABQ0KZ36_MYCCL</name>
<protein>
    <submittedName>
        <fullName evidence="2">Uncharacterized protein</fullName>
    </submittedName>
</protein>
<organism evidence="2 3">
    <name type="scientific">Mycena chlorophos</name>
    <name type="common">Agaric fungus</name>
    <name type="synonym">Agaricus chlorophos</name>
    <dbReference type="NCBI Taxonomy" id="658473"/>
    <lineage>
        <taxon>Eukaryota</taxon>
        <taxon>Fungi</taxon>
        <taxon>Dikarya</taxon>
        <taxon>Basidiomycota</taxon>
        <taxon>Agaricomycotina</taxon>
        <taxon>Agaricomycetes</taxon>
        <taxon>Agaricomycetidae</taxon>
        <taxon>Agaricales</taxon>
        <taxon>Marasmiineae</taxon>
        <taxon>Mycenaceae</taxon>
        <taxon>Mycena</taxon>
    </lineage>
</organism>
<accession>A0ABQ0KZ36</accession>
<keyword evidence="3" id="KW-1185">Reference proteome</keyword>
<reference evidence="2" key="1">
    <citation type="submission" date="2014-09" db="EMBL/GenBank/DDBJ databases">
        <title>Genome sequence of the luminous mushroom Mycena chlorophos for searching fungal bioluminescence genes.</title>
        <authorList>
            <person name="Tanaka Y."/>
            <person name="Kasuga D."/>
            <person name="Oba Y."/>
            <person name="Hase S."/>
            <person name="Sato K."/>
            <person name="Oba Y."/>
            <person name="Sakakibara Y."/>
        </authorList>
    </citation>
    <scope>NUCLEOTIDE SEQUENCE</scope>
</reference>
<feature type="region of interest" description="Disordered" evidence="1">
    <location>
        <begin position="118"/>
        <end position="155"/>
    </location>
</feature>